<feature type="active site" description="Proton acceptor" evidence="13">
    <location>
        <position position="105"/>
    </location>
</feature>
<feature type="binding site" evidence="13">
    <location>
        <position position="129"/>
    </location>
    <ligand>
        <name>[4Fe-4S] cluster</name>
        <dbReference type="ChEBI" id="CHEBI:49883"/>
        <note>4Fe-4S-S-AdoMet</note>
    </ligand>
</feature>
<sequence>MSEAAPLNVQTADTRVDLKGLPPEELQAFIATLGKERYRTKQLLAWVYGRGATSFDDMTDLSRAFRRELAERARVSQLTEVLRTPSSDGKAVKFLFALSDGLRVESVLMFERNRRTLCISSQVGCPLDCSFCATGKMGLLRNLTAAEIVDQVISVRRELVASGDDLTNIVLMGMGEPLLNYDAVVRAVRLVGLEMGPCLSAKKVTLSTAGHVPGILRLAEDGLKVGLAVSLNATLDDLRTRIMPINRKWPIADLLDAVRRYVRRIGRRVTFEYVLLAGENDADADADRLIALVRGIPCKINLIPYNPIPGLGHQRPSQARIDAFADRLRASHLTVNVRYSKGDDIAAACGQLITETARR</sequence>
<dbReference type="InterPro" id="IPR040072">
    <property type="entry name" value="Methyltransferase_A"/>
</dbReference>
<dbReference type="GO" id="GO:0051539">
    <property type="term" value="F:4 iron, 4 sulfur cluster binding"/>
    <property type="evidence" value="ECO:0007669"/>
    <property type="project" value="UniProtKB-UniRule"/>
</dbReference>
<evidence type="ECO:0000256" key="4">
    <source>
        <dbReference type="ARBA" id="ARBA00022552"/>
    </source>
</evidence>
<dbReference type="SFLD" id="SFLDS00029">
    <property type="entry name" value="Radical_SAM"/>
    <property type="match status" value="1"/>
</dbReference>
<dbReference type="Pfam" id="PF21016">
    <property type="entry name" value="RlmN_N"/>
    <property type="match status" value="1"/>
</dbReference>
<dbReference type="HAMAP" id="MF_01849">
    <property type="entry name" value="RNA_methyltr_RlmN"/>
    <property type="match status" value="1"/>
</dbReference>
<keyword evidence="3 13" id="KW-0963">Cytoplasm</keyword>
<evidence type="ECO:0000256" key="11">
    <source>
        <dbReference type="ARBA" id="ARBA00023014"/>
    </source>
</evidence>
<dbReference type="FunFam" id="3.20.20.70:FF:000014">
    <property type="entry name" value="Probable dual-specificity RNA methyltransferase RlmN"/>
    <property type="match status" value="1"/>
</dbReference>
<dbReference type="EC" id="2.1.1.192" evidence="13"/>
<dbReference type="Pfam" id="PF04055">
    <property type="entry name" value="Radical_SAM"/>
    <property type="match status" value="1"/>
</dbReference>
<dbReference type="GO" id="GO:0019843">
    <property type="term" value="F:rRNA binding"/>
    <property type="evidence" value="ECO:0007669"/>
    <property type="project" value="UniProtKB-UniRule"/>
</dbReference>
<comment type="subcellular location">
    <subcellularLocation>
        <location evidence="1 13">Cytoplasm</location>
    </subcellularLocation>
</comment>
<dbReference type="GO" id="GO:0000049">
    <property type="term" value="F:tRNA binding"/>
    <property type="evidence" value="ECO:0007669"/>
    <property type="project" value="UniProtKB-UniRule"/>
</dbReference>
<dbReference type="CDD" id="cd01335">
    <property type="entry name" value="Radical_SAM"/>
    <property type="match status" value="1"/>
</dbReference>
<keyword evidence="6 13" id="KW-0808">Transferase</keyword>
<dbReference type="SUPFAM" id="SSF102114">
    <property type="entry name" value="Radical SAM enzymes"/>
    <property type="match status" value="1"/>
</dbReference>
<organism evidence="15 16">
    <name type="scientific">Handelsmanbacteria sp. (strain RIFCSPLOWO2_12_FULL_64_10)</name>
    <dbReference type="NCBI Taxonomy" id="1817868"/>
    <lineage>
        <taxon>Bacteria</taxon>
        <taxon>Candidatus Handelsmaniibacteriota</taxon>
    </lineage>
</organism>
<dbReference type="GO" id="GO:0070475">
    <property type="term" value="P:rRNA base methylation"/>
    <property type="evidence" value="ECO:0007669"/>
    <property type="project" value="UniProtKB-UniRule"/>
</dbReference>
<dbReference type="PIRSF" id="PIRSF006004">
    <property type="entry name" value="CHP00048"/>
    <property type="match status" value="1"/>
</dbReference>
<dbReference type="GO" id="GO:0005737">
    <property type="term" value="C:cytoplasm"/>
    <property type="evidence" value="ECO:0007669"/>
    <property type="project" value="UniProtKB-SubCell"/>
</dbReference>
<feature type="domain" description="Radical SAM core" evidence="14">
    <location>
        <begin position="111"/>
        <end position="344"/>
    </location>
</feature>
<evidence type="ECO:0000256" key="1">
    <source>
        <dbReference type="ARBA" id="ARBA00004496"/>
    </source>
</evidence>
<gene>
    <name evidence="13" type="primary">rlmN</name>
    <name evidence="15" type="ORF">A3F84_07035</name>
</gene>
<accession>A0A1F6CCX8</accession>
<keyword evidence="12 13" id="KW-1015">Disulfide bond</keyword>
<comment type="catalytic activity">
    <reaction evidence="13">
        <text>adenosine(37) in tRNA + 2 reduced [2Fe-2S]-[ferredoxin] + 2 S-adenosyl-L-methionine = 2-methyladenosine(37) in tRNA + 5'-deoxyadenosine + L-methionine + 2 oxidized [2Fe-2S]-[ferredoxin] + S-adenosyl-L-homocysteine</text>
        <dbReference type="Rhea" id="RHEA:43332"/>
        <dbReference type="Rhea" id="RHEA-COMP:10000"/>
        <dbReference type="Rhea" id="RHEA-COMP:10001"/>
        <dbReference type="Rhea" id="RHEA-COMP:10162"/>
        <dbReference type="Rhea" id="RHEA-COMP:10485"/>
        <dbReference type="ChEBI" id="CHEBI:17319"/>
        <dbReference type="ChEBI" id="CHEBI:33737"/>
        <dbReference type="ChEBI" id="CHEBI:33738"/>
        <dbReference type="ChEBI" id="CHEBI:57844"/>
        <dbReference type="ChEBI" id="CHEBI:57856"/>
        <dbReference type="ChEBI" id="CHEBI:59789"/>
        <dbReference type="ChEBI" id="CHEBI:74411"/>
        <dbReference type="ChEBI" id="CHEBI:74497"/>
        <dbReference type="EC" id="2.1.1.192"/>
    </reaction>
</comment>
<keyword evidence="7 13" id="KW-0949">S-adenosyl-L-methionine</keyword>
<evidence type="ECO:0000256" key="8">
    <source>
        <dbReference type="ARBA" id="ARBA00022694"/>
    </source>
</evidence>
<evidence type="ECO:0000313" key="15">
    <source>
        <dbReference type="EMBL" id="OGG47048.1"/>
    </source>
</evidence>
<keyword evidence="2 13" id="KW-0004">4Fe-4S</keyword>
<reference evidence="15 16" key="1">
    <citation type="journal article" date="2016" name="Nat. Commun.">
        <title>Thousands of microbial genomes shed light on interconnected biogeochemical processes in an aquifer system.</title>
        <authorList>
            <person name="Anantharaman K."/>
            <person name="Brown C.T."/>
            <person name="Hug L.A."/>
            <person name="Sharon I."/>
            <person name="Castelle C.J."/>
            <person name="Probst A.J."/>
            <person name="Thomas B.C."/>
            <person name="Singh A."/>
            <person name="Wilkins M.J."/>
            <person name="Karaoz U."/>
            <person name="Brodie E.L."/>
            <person name="Williams K.H."/>
            <person name="Hubbard S.S."/>
            <person name="Banfield J.F."/>
        </authorList>
    </citation>
    <scope>NUCLEOTIDE SEQUENCE [LARGE SCALE GENOMIC DNA]</scope>
    <source>
        <strain evidence="16">RIFCSPLOWO2_12_FULL_64_10</strain>
    </source>
</reference>
<dbReference type="AlphaFoldDB" id="A0A1F6CCX8"/>
<protein>
    <recommendedName>
        <fullName evidence="13">Probable dual-specificity RNA methyltransferase RlmN</fullName>
        <ecNumber evidence="13">2.1.1.192</ecNumber>
    </recommendedName>
    <alternativeName>
        <fullName evidence="13">23S rRNA (adenine(2503)-C(2))-methyltransferase</fullName>
    </alternativeName>
    <alternativeName>
        <fullName evidence="13">23S rRNA m2A2503 methyltransferase</fullName>
    </alternativeName>
    <alternativeName>
        <fullName evidence="13">Ribosomal RNA large subunit methyltransferase N</fullName>
    </alternativeName>
    <alternativeName>
        <fullName evidence="13">tRNA (adenine(37)-C(2))-methyltransferase</fullName>
    </alternativeName>
    <alternativeName>
        <fullName evidence="13">tRNA m2A37 methyltransferase</fullName>
    </alternativeName>
</protein>
<dbReference type="SFLD" id="SFLDF00275">
    <property type="entry name" value="adenosine_C2_methyltransferase"/>
    <property type="match status" value="1"/>
</dbReference>
<dbReference type="InterPro" id="IPR048641">
    <property type="entry name" value="RlmN_N"/>
</dbReference>
<evidence type="ECO:0000256" key="5">
    <source>
        <dbReference type="ARBA" id="ARBA00022603"/>
    </source>
</evidence>
<dbReference type="PANTHER" id="PTHR30544:SF5">
    <property type="entry name" value="RADICAL SAM CORE DOMAIN-CONTAINING PROTEIN"/>
    <property type="match status" value="1"/>
</dbReference>
<feature type="binding site" evidence="13">
    <location>
        <position position="207"/>
    </location>
    <ligand>
        <name>S-adenosyl-L-methionine</name>
        <dbReference type="ChEBI" id="CHEBI:59789"/>
    </ligand>
</feature>
<feature type="binding site" evidence="13">
    <location>
        <begin position="230"/>
        <end position="232"/>
    </location>
    <ligand>
        <name>S-adenosyl-L-methionine</name>
        <dbReference type="ChEBI" id="CHEBI:59789"/>
    </ligand>
</feature>
<feature type="binding site" evidence="13">
    <location>
        <position position="125"/>
    </location>
    <ligand>
        <name>[4Fe-4S] cluster</name>
        <dbReference type="ChEBI" id="CHEBI:49883"/>
        <note>4Fe-4S-S-AdoMet</note>
    </ligand>
</feature>
<proteinExistence type="inferred from homology"/>
<dbReference type="InterPro" id="IPR058240">
    <property type="entry name" value="rSAM_sf"/>
</dbReference>
<dbReference type="InterPro" id="IPR013785">
    <property type="entry name" value="Aldolase_TIM"/>
</dbReference>
<evidence type="ECO:0000256" key="13">
    <source>
        <dbReference type="HAMAP-Rule" id="MF_01849"/>
    </source>
</evidence>
<dbReference type="GO" id="GO:0030488">
    <property type="term" value="P:tRNA methylation"/>
    <property type="evidence" value="ECO:0007669"/>
    <property type="project" value="UniProtKB-UniRule"/>
</dbReference>
<evidence type="ECO:0000256" key="2">
    <source>
        <dbReference type="ARBA" id="ARBA00022485"/>
    </source>
</evidence>
<comment type="similarity">
    <text evidence="13">Belongs to the radical SAM superfamily. RlmN family.</text>
</comment>
<dbReference type="InterPro" id="IPR027492">
    <property type="entry name" value="RNA_MTrfase_RlmN"/>
</dbReference>
<feature type="binding site" evidence="13">
    <location>
        <begin position="175"/>
        <end position="176"/>
    </location>
    <ligand>
        <name>S-adenosyl-L-methionine</name>
        <dbReference type="ChEBI" id="CHEBI:59789"/>
    </ligand>
</feature>
<evidence type="ECO:0000256" key="9">
    <source>
        <dbReference type="ARBA" id="ARBA00022723"/>
    </source>
</evidence>
<dbReference type="Proteomes" id="UP000178606">
    <property type="component" value="Unassembled WGS sequence"/>
</dbReference>
<comment type="caution">
    <text evidence="15">The sequence shown here is derived from an EMBL/GenBank/DDBJ whole genome shotgun (WGS) entry which is preliminary data.</text>
</comment>
<dbReference type="NCBIfam" id="TIGR00048">
    <property type="entry name" value="rRNA_mod_RlmN"/>
    <property type="match status" value="1"/>
</dbReference>
<dbReference type="PANTHER" id="PTHR30544">
    <property type="entry name" value="23S RRNA METHYLTRANSFERASE"/>
    <property type="match status" value="1"/>
</dbReference>
<dbReference type="InterPro" id="IPR007197">
    <property type="entry name" value="rSAM"/>
</dbReference>
<evidence type="ECO:0000256" key="10">
    <source>
        <dbReference type="ARBA" id="ARBA00023004"/>
    </source>
</evidence>
<dbReference type="GO" id="GO:0002935">
    <property type="term" value="F:tRNA (adenine(37)-C2)-methyltransferase activity"/>
    <property type="evidence" value="ECO:0007669"/>
    <property type="project" value="UniProtKB-UniRule"/>
</dbReference>
<evidence type="ECO:0000313" key="16">
    <source>
        <dbReference type="Proteomes" id="UP000178606"/>
    </source>
</evidence>
<evidence type="ECO:0000256" key="3">
    <source>
        <dbReference type="ARBA" id="ARBA00022490"/>
    </source>
</evidence>
<keyword evidence="5 13" id="KW-0489">Methyltransferase</keyword>
<feature type="binding site" evidence="13">
    <location>
        <position position="306"/>
    </location>
    <ligand>
        <name>S-adenosyl-L-methionine</name>
        <dbReference type="ChEBI" id="CHEBI:59789"/>
    </ligand>
</feature>
<keyword evidence="8 13" id="KW-0819">tRNA processing</keyword>
<dbReference type="SMART" id="SM00729">
    <property type="entry name" value="Elp3"/>
    <property type="match status" value="1"/>
</dbReference>
<keyword evidence="4 13" id="KW-0698">rRNA processing</keyword>
<dbReference type="SFLD" id="SFLDG01062">
    <property type="entry name" value="methyltransferase_(Class_A)"/>
    <property type="match status" value="1"/>
</dbReference>
<evidence type="ECO:0000259" key="14">
    <source>
        <dbReference type="PROSITE" id="PS51918"/>
    </source>
</evidence>
<dbReference type="PROSITE" id="PS51918">
    <property type="entry name" value="RADICAL_SAM"/>
    <property type="match status" value="1"/>
</dbReference>
<comment type="miscellaneous">
    <text evidence="13">Reaction proceeds by a ping-pong mechanism involving intermediate methylation of a conserved cysteine residue.</text>
</comment>
<dbReference type="InterPro" id="IPR004383">
    <property type="entry name" value="rRNA_lsu_MTrfase_RlmN/Cfr"/>
</dbReference>
<dbReference type="GO" id="GO:0070040">
    <property type="term" value="F:rRNA (adenine(2503)-C2-)-methyltransferase activity"/>
    <property type="evidence" value="ECO:0007669"/>
    <property type="project" value="UniProtKB-UniRule"/>
</dbReference>
<dbReference type="InterPro" id="IPR006638">
    <property type="entry name" value="Elp3/MiaA/NifB-like_rSAM"/>
</dbReference>
<dbReference type="Gene3D" id="3.20.20.70">
    <property type="entry name" value="Aldolase class I"/>
    <property type="match status" value="1"/>
</dbReference>
<evidence type="ECO:0000256" key="6">
    <source>
        <dbReference type="ARBA" id="ARBA00022679"/>
    </source>
</evidence>
<comment type="function">
    <text evidence="13">Specifically methylates position 2 of adenine 2503 in 23S rRNA and position 2 of adenine 37 in tRNAs.</text>
</comment>
<evidence type="ECO:0000256" key="7">
    <source>
        <dbReference type="ARBA" id="ARBA00022691"/>
    </source>
</evidence>
<dbReference type="Gene3D" id="1.10.150.530">
    <property type="match status" value="1"/>
</dbReference>
<feature type="binding site" evidence="13">
    <location>
        <position position="132"/>
    </location>
    <ligand>
        <name>[4Fe-4S] cluster</name>
        <dbReference type="ChEBI" id="CHEBI:49883"/>
        <note>4Fe-4S-S-AdoMet</note>
    </ligand>
</feature>
<name>A0A1F6CCX8_HANXR</name>
<feature type="active site" description="S-methylcysteine intermediate" evidence="13">
    <location>
        <position position="349"/>
    </location>
</feature>
<dbReference type="EMBL" id="MFKF01000276">
    <property type="protein sequence ID" value="OGG47048.1"/>
    <property type="molecule type" value="Genomic_DNA"/>
</dbReference>
<comment type="caution">
    <text evidence="13">Lacks conserved residue(s) required for the propagation of feature annotation.</text>
</comment>
<keyword evidence="10 13" id="KW-0408">Iron</keyword>
<evidence type="ECO:0000256" key="12">
    <source>
        <dbReference type="ARBA" id="ARBA00023157"/>
    </source>
</evidence>
<comment type="cofactor">
    <cofactor evidence="13">
        <name>[4Fe-4S] cluster</name>
        <dbReference type="ChEBI" id="CHEBI:49883"/>
    </cofactor>
    <text evidence="13">Binds 1 [4Fe-4S] cluster. The cluster is coordinated with 3 cysteines and an exchangeable S-adenosyl-L-methionine.</text>
</comment>
<dbReference type="GO" id="GO:0046872">
    <property type="term" value="F:metal ion binding"/>
    <property type="evidence" value="ECO:0007669"/>
    <property type="project" value="UniProtKB-KW"/>
</dbReference>
<keyword evidence="9 13" id="KW-0479">Metal-binding</keyword>
<comment type="catalytic activity">
    <reaction evidence="13">
        <text>adenosine(2503) in 23S rRNA + 2 reduced [2Fe-2S]-[ferredoxin] + 2 S-adenosyl-L-methionine = 2-methyladenosine(2503) in 23S rRNA + 5'-deoxyadenosine + L-methionine + 2 oxidized [2Fe-2S]-[ferredoxin] + S-adenosyl-L-homocysteine</text>
        <dbReference type="Rhea" id="RHEA:42916"/>
        <dbReference type="Rhea" id="RHEA-COMP:10000"/>
        <dbReference type="Rhea" id="RHEA-COMP:10001"/>
        <dbReference type="Rhea" id="RHEA-COMP:10152"/>
        <dbReference type="Rhea" id="RHEA-COMP:10282"/>
        <dbReference type="ChEBI" id="CHEBI:17319"/>
        <dbReference type="ChEBI" id="CHEBI:33737"/>
        <dbReference type="ChEBI" id="CHEBI:33738"/>
        <dbReference type="ChEBI" id="CHEBI:57844"/>
        <dbReference type="ChEBI" id="CHEBI:57856"/>
        <dbReference type="ChEBI" id="CHEBI:59789"/>
        <dbReference type="ChEBI" id="CHEBI:74411"/>
        <dbReference type="ChEBI" id="CHEBI:74497"/>
        <dbReference type="EC" id="2.1.1.192"/>
    </reaction>
</comment>
<keyword evidence="11 13" id="KW-0411">Iron-sulfur</keyword>